<proteinExistence type="inferred from homology"/>
<dbReference type="GO" id="GO:0003677">
    <property type="term" value="F:DNA binding"/>
    <property type="evidence" value="ECO:0007669"/>
    <property type="project" value="InterPro"/>
</dbReference>
<comment type="caution">
    <text evidence="8">The sequence shown here is derived from an EMBL/GenBank/DDBJ whole genome shotgun (WGS) entry which is preliminary data.</text>
</comment>
<dbReference type="Gene3D" id="3.30.450.40">
    <property type="match status" value="1"/>
</dbReference>
<dbReference type="GO" id="GO:0045892">
    <property type="term" value="P:negative regulation of DNA-templated transcription"/>
    <property type="evidence" value="ECO:0007669"/>
    <property type="project" value="UniProtKB-UniRule"/>
</dbReference>
<dbReference type="InterPro" id="IPR036390">
    <property type="entry name" value="WH_DNA-bd_sf"/>
</dbReference>
<dbReference type="InterPro" id="IPR029016">
    <property type="entry name" value="GAF-like_dom_sf"/>
</dbReference>
<keyword evidence="4 5" id="KW-0804">Transcription</keyword>
<evidence type="ECO:0000256" key="1">
    <source>
        <dbReference type="ARBA" id="ARBA00022491"/>
    </source>
</evidence>
<keyword evidence="3 5" id="KW-0346">Stress response</keyword>
<evidence type="ECO:0000256" key="3">
    <source>
        <dbReference type="ARBA" id="ARBA00023016"/>
    </source>
</evidence>
<keyword evidence="2 5" id="KW-0805">Transcription regulation</keyword>
<reference evidence="8 9" key="1">
    <citation type="submission" date="2019-01" db="EMBL/GenBank/DDBJ databases">
        <title>Vagococcus silagei sp. nov. isolated from brewer's grain.</title>
        <authorList>
            <person name="Guu J.-R."/>
        </authorList>
    </citation>
    <scope>NUCLEOTIDE SEQUENCE [LARGE SCALE GENOMIC DNA]</scope>
    <source>
        <strain evidence="8 9">2B-2</strain>
    </source>
</reference>
<dbReference type="InterPro" id="IPR002571">
    <property type="entry name" value="HrcA"/>
</dbReference>
<evidence type="ECO:0000259" key="6">
    <source>
        <dbReference type="Pfam" id="PF01628"/>
    </source>
</evidence>
<evidence type="ECO:0000313" key="9">
    <source>
        <dbReference type="Proteomes" id="UP000310506"/>
    </source>
</evidence>
<dbReference type="Proteomes" id="UP000310506">
    <property type="component" value="Unassembled WGS sequence"/>
</dbReference>
<evidence type="ECO:0000313" key="8">
    <source>
        <dbReference type="EMBL" id="THB62201.1"/>
    </source>
</evidence>
<evidence type="ECO:0000256" key="4">
    <source>
        <dbReference type="ARBA" id="ARBA00023163"/>
    </source>
</evidence>
<dbReference type="InterPro" id="IPR005104">
    <property type="entry name" value="WHTH_HrcA_DNA-bd"/>
</dbReference>
<protein>
    <recommendedName>
        <fullName evidence="5">Heat-inducible transcription repressor HrcA</fullName>
    </recommendedName>
</protein>
<feature type="domain" description="Heat-inducible transcription repressor HrcA C-terminal" evidence="6">
    <location>
        <begin position="104"/>
        <end position="321"/>
    </location>
</feature>
<name>A0A4S3B529_9ENTE</name>
<evidence type="ECO:0000256" key="5">
    <source>
        <dbReference type="HAMAP-Rule" id="MF_00081"/>
    </source>
</evidence>
<dbReference type="OrthoDB" id="9783139at2"/>
<dbReference type="NCBIfam" id="TIGR00331">
    <property type="entry name" value="hrcA"/>
    <property type="match status" value="1"/>
</dbReference>
<keyword evidence="9" id="KW-1185">Reference proteome</keyword>
<dbReference type="PANTHER" id="PTHR34824:SF1">
    <property type="entry name" value="HEAT-INDUCIBLE TRANSCRIPTION REPRESSOR HRCA"/>
    <property type="match status" value="1"/>
</dbReference>
<dbReference type="Pfam" id="PF01628">
    <property type="entry name" value="HrcA"/>
    <property type="match status" value="1"/>
</dbReference>
<dbReference type="InterPro" id="IPR036388">
    <property type="entry name" value="WH-like_DNA-bd_sf"/>
</dbReference>
<dbReference type="Gene3D" id="1.10.10.10">
    <property type="entry name" value="Winged helix-like DNA-binding domain superfamily/Winged helix DNA-binding domain"/>
    <property type="match status" value="1"/>
</dbReference>
<comment type="function">
    <text evidence="5">Negative regulator of class I heat shock genes (grpE-dnaK-dnaJ and groELS operons). Prevents heat-shock induction of these operons.</text>
</comment>
<dbReference type="Pfam" id="PF03444">
    <property type="entry name" value="WHD_HrcA"/>
    <property type="match status" value="1"/>
</dbReference>
<dbReference type="HAMAP" id="MF_00081">
    <property type="entry name" value="HrcA"/>
    <property type="match status" value="1"/>
</dbReference>
<accession>A0A4S3B529</accession>
<dbReference type="RefSeq" id="WP_136135862.1">
    <property type="nucleotide sequence ID" value="NZ_SDGV01000002.1"/>
</dbReference>
<dbReference type="AlphaFoldDB" id="A0A4S3B529"/>
<dbReference type="InterPro" id="IPR023120">
    <property type="entry name" value="WHTH_transcript_rep_HrcA_IDD"/>
</dbReference>
<keyword evidence="1 5" id="KW-0678">Repressor</keyword>
<dbReference type="PIRSF" id="PIRSF005485">
    <property type="entry name" value="HrcA"/>
    <property type="match status" value="1"/>
</dbReference>
<gene>
    <name evidence="5 8" type="primary">hrcA</name>
    <name evidence="8" type="ORF">ESZ54_01270</name>
</gene>
<evidence type="ECO:0000259" key="7">
    <source>
        <dbReference type="Pfam" id="PF03444"/>
    </source>
</evidence>
<evidence type="ECO:0000256" key="2">
    <source>
        <dbReference type="ARBA" id="ARBA00023015"/>
    </source>
</evidence>
<dbReference type="PANTHER" id="PTHR34824">
    <property type="entry name" value="HEAT-INDUCIBLE TRANSCRIPTION REPRESSOR HRCA"/>
    <property type="match status" value="1"/>
</dbReference>
<dbReference type="Gene3D" id="3.30.390.60">
    <property type="entry name" value="Heat-inducible transcription repressor hrca homolog, domain 3"/>
    <property type="match status" value="1"/>
</dbReference>
<sequence length="350" mass="39328">MLSERQLAIFNLLVNLYTDTGFPVGSNTLMKNGIKASSATIRNDLVKLEDLGLIQKVHSSSGRIPSEEGYRFYIDNLMKPSVIPFEEQYKIRQLFNREYSATNEIIEVSAKILSDLTNYTAFSLGPEVKDRKLTSFKIIPLNSRQLIAIIVTDKGYVESQVFTVPEEVTDSDIEKMINIINDRLIGKSLLTVYHQLRTEIPLILQRYFTNSSNMLLLFEDVFHQVFDDQIYVSGGMNLLDSGSLENVSEFKSIYSLFTDTERLSELILPGESEIEIKVGNEINNELLTNMSLVTASYQVSDHGNGVVALLGPTSMSYAKMMGLLNVFKTELSDHLESHYRSLGSSNTSNG</sequence>
<dbReference type="SUPFAM" id="SSF55781">
    <property type="entry name" value="GAF domain-like"/>
    <property type="match status" value="1"/>
</dbReference>
<dbReference type="InterPro" id="IPR021153">
    <property type="entry name" value="HrcA_C"/>
</dbReference>
<feature type="domain" description="Winged helix-turn-helix transcription repressor HrcA DNA-binding" evidence="7">
    <location>
        <begin position="1"/>
        <end position="70"/>
    </location>
</feature>
<organism evidence="8 9">
    <name type="scientific">Vagococcus silagei</name>
    <dbReference type="NCBI Taxonomy" id="2508885"/>
    <lineage>
        <taxon>Bacteria</taxon>
        <taxon>Bacillati</taxon>
        <taxon>Bacillota</taxon>
        <taxon>Bacilli</taxon>
        <taxon>Lactobacillales</taxon>
        <taxon>Enterococcaceae</taxon>
        <taxon>Vagococcus</taxon>
    </lineage>
</organism>
<dbReference type="SUPFAM" id="SSF46785">
    <property type="entry name" value="Winged helix' DNA-binding domain"/>
    <property type="match status" value="1"/>
</dbReference>
<comment type="similarity">
    <text evidence="5">Belongs to the HrcA family.</text>
</comment>
<dbReference type="EMBL" id="SDGV01000002">
    <property type="protein sequence ID" value="THB62201.1"/>
    <property type="molecule type" value="Genomic_DNA"/>
</dbReference>